<accession>A0A4Z0RKZ0</accession>
<feature type="compositionally biased region" description="Low complexity" evidence="1">
    <location>
        <begin position="30"/>
        <end position="57"/>
    </location>
</feature>
<dbReference type="EMBL" id="JAAOCX010000008">
    <property type="protein sequence ID" value="MBJ7632915.1"/>
    <property type="molecule type" value="Genomic_DNA"/>
</dbReference>
<dbReference type="InterPro" id="IPR031927">
    <property type="entry name" value="DUF4767"/>
</dbReference>
<dbReference type="AlphaFoldDB" id="A0A4Z0RKZ0"/>
<dbReference type="RefSeq" id="WP_135411337.1">
    <property type="nucleotide sequence ID" value="NZ_JAAOCJ010000008.1"/>
</dbReference>
<dbReference type="Proteomes" id="UP000808038">
    <property type="component" value="Unassembled WGS sequence"/>
</dbReference>
<gene>
    <name evidence="5" type="ORF">HAU20_04780</name>
    <name evidence="4" type="ORF">HAU43_07430</name>
</gene>
<dbReference type="Proteomes" id="UP000728106">
    <property type="component" value="Unassembled WGS sequence"/>
</dbReference>
<feature type="domain" description="DUF4767" evidence="3">
    <location>
        <begin position="68"/>
        <end position="207"/>
    </location>
</feature>
<feature type="signal peptide" evidence="2">
    <location>
        <begin position="1"/>
        <end position="17"/>
    </location>
</feature>
<evidence type="ECO:0000313" key="6">
    <source>
        <dbReference type="Proteomes" id="UP000728106"/>
    </source>
</evidence>
<evidence type="ECO:0000256" key="1">
    <source>
        <dbReference type="SAM" id="MobiDB-lite"/>
    </source>
</evidence>
<evidence type="ECO:0000256" key="2">
    <source>
        <dbReference type="SAM" id="SignalP"/>
    </source>
</evidence>
<feature type="region of interest" description="Disordered" evidence="1">
    <location>
        <begin position="28"/>
        <end position="57"/>
    </location>
</feature>
<reference evidence="5 6" key="2">
    <citation type="journal article" date="2021" name="Int. J. Food Microbiol.">
        <title>Safety demonstration of a microbial species for use in the food chain: Weissella confusa.</title>
        <authorList>
            <person name="Bourdichon F."/>
            <person name="Patrone V."/>
            <person name="Fontana A."/>
            <person name="Milani G."/>
            <person name="Morelli L."/>
        </authorList>
    </citation>
    <scope>NUCLEOTIDE SEQUENCE [LARGE SCALE GENOMIC DNA]</scope>
    <source>
        <strain evidence="4">CCUG 30943</strain>
        <strain evidence="5 6">CCUG 43002</strain>
    </source>
</reference>
<keyword evidence="2" id="KW-0732">Signal</keyword>
<evidence type="ECO:0000313" key="5">
    <source>
        <dbReference type="EMBL" id="MBJ7638702.1"/>
    </source>
</evidence>
<evidence type="ECO:0000313" key="4">
    <source>
        <dbReference type="EMBL" id="MBJ7632915.1"/>
    </source>
</evidence>
<comment type="caution">
    <text evidence="5">The sequence shown here is derived from an EMBL/GenBank/DDBJ whole genome shotgun (WGS) entry which is preliminary data.</text>
</comment>
<feature type="chain" id="PRO_5044616898" evidence="2">
    <location>
        <begin position="18"/>
        <end position="210"/>
    </location>
</feature>
<evidence type="ECO:0000259" key="3">
    <source>
        <dbReference type="Pfam" id="PF15983"/>
    </source>
</evidence>
<dbReference type="EMBL" id="JAAOCP010000005">
    <property type="protein sequence ID" value="MBJ7638702.1"/>
    <property type="molecule type" value="Genomic_DNA"/>
</dbReference>
<proteinExistence type="predicted"/>
<protein>
    <submittedName>
        <fullName evidence="5">DUF4767 domain-containing protein</fullName>
    </submittedName>
</protein>
<keyword evidence="6" id="KW-1185">Reference proteome</keyword>
<organism evidence="5 6">
    <name type="scientific">Weissella confusa</name>
    <name type="common">Lactobacillus confusus</name>
    <dbReference type="NCBI Taxonomy" id="1583"/>
    <lineage>
        <taxon>Bacteria</taxon>
        <taxon>Bacillati</taxon>
        <taxon>Bacillota</taxon>
        <taxon>Bacilli</taxon>
        <taxon>Lactobacillales</taxon>
        <taxon>Lactobacillaceae</taxon>
        <taxon>Weissella</taxon>
    </lineage>
</organism>
<reference evidence="5" key="1">
    <citation type="submission" date="2020-02" db="EMBL/GenBank/DDBJ databases">
        <authorList>
            <person name="Fontana A."/>
            <person name="Patrone V."/>
            <person name="Morelli L."/>
        </authorList>
    </citation>
    <scope>NUCLEOTIDE SEQUENCE</scope>
    <source>
        <strain evidence="4">CCUG 30943</strain>
        <strain evidence="5">CCUG 43002</strain>
    </source>
</reference>
<dbReference type="Pfam" id="PF15983">
    <property type="entry name" value="DUF4767"/>
    <property type="match status" value="1"/>
</dbReference>
<sequence length="210" mass="22915">MTSKPLLYTAIVTAALAAGFIGSKFVPAQSHSETSPSSSSSVKSTEKSSTSTAISEKESVASSVVATPWSTEKKQQLAEFMSNWQTEMGQSYQEYYPGHDFDLYGLMFPSSLTDDGQTLRPTIDNQFVDMQWSADGTGNHDYNLVAVYGGDASSNKQDPKLTMYLFTLHNGQPEVLVTQQNQGNPEGRLYLNPTDNQALQAGFDSIINND</sequence>
<name>A0A4Z0RKZ0_WEICO</name>